<dbReference type="InterPro" id="IPR013096">
    <property type="entry name" value="Cupin_2"/>
</dbReference>
<keyword evidence="4" id="KW-1185">Reference proteome</keyword>
<dbReference type="InterPro" id="IPR014710">
    <property type="entry name" value="RmlC-like_jellyroll"/>
</dbReference>
<feature type="chain" id="PRO_5020649107" evidence="1">
    <location>
        <begin position="21"/>
        <end position="136"/>
    </location>
</feature>
<keyword evidence="3" id="KW-0560">Oxidoreductase</keyword>
<dbReference type="GO" id="GO:0051213">
    <property type="term" value="F:dioxygenase activity"/>
    <property type="evidence" value="ECO:0007669"/>
    <property type="project" value="UniProtKB-KW"/>
</dbReference>
<keyword evidence="1" id="KW-0732">Signal</keyword>
<dbReference type="EMBL" id="SLWQ01000005">
    <property type="protein sequence ID" value="TCO40279.1"/>
    <property type="molecule type" value="Genomic_DNA"/>
</dbReference>
<evidence type="ECO:0000313" key="4">
    <source>
        <dbReference type="Proteomes" id="UP000294862"/>
    </source>
</evidence>
<accession>A0A4R2I9G3</accession>
<dbReference type="OrthoDB" id="195923at2"/>
<dbReference type="SUPFAM" id="SSF51182">
    <property type="entry name" value="RmlC-like cupins"/>
    <property type="match status" value="1"/>
</dbReference>
<name>A0A4R2I9G3_9GAMM</name>
<dbReference type="InterPro" id="IPR011051">
    <property type="entry name" value="RmlC_Cupin_sf"/>
</dbReference>
<gene>
    <name evidence="3" type="ORF">EV148_10573</name>
</gene>
<evidence type="ECO:0000313" key="3">
    <source>
        <dbReference type="EMBL" id="TCO40279.1"/>
    </source>
</evidence>
<feature type="domain" description="Cupin type-2" evidence="2">
    <location>
        <begin position="53"/>
        <end position="122"/>
    </location>
</feature>
<dbReference type="Proteomes" id="UP000294862">
    <property type="component" value="Unassembled WGS sequence"/>
</dbReference>
<feature type="signal peptide" evidence="1">
    <location>
        <begin position="1"/>
        <end position="20"/>
    </location>
</feature>
<comment type="caution">
    <text evidence="3">The sequence shown here is derived from an EMBL/GenBank/DDBJ whole genome shotgun (WGS) entry which is preliminary data.</text>
</comment>
<sequence length="136" mass="14345">MRIIGFVASLALVCTGVVLAGEEAVEAPAPIVTTLSQRTLPDYPGKEVLMLAVEYPPGAVEHTHRHDANAFVYVLQGSIVMGVAGANPVTLKPGDTFHEGPDDVHTIGRNASRRDPAKFVVVLLKDIGKPAVLPAD</sequence>
<evidence type="ECO:0000259" key="2">
    <source>
        <dbReference type="Pfam" id="PF07883"/>
    </source>
</evidence>
<evidence type="ECO:0000256" key="1">
    <source>
        <dbReference type="SAM" id="SignalP"/>
    </source>
</evidence>
<dbReference type="PANTHER" id="PTHR38599:SF1">
    <property type="entry name" value="CUPIN DOMAIN PROTEIN (AFU_ORTHOLOGUE AFUA_3G13620)"/>
    <property type="match status" value="1"/>
</dbReference>
<reference evidence="3 4" key="1">
    <citation type="journal article" date="2015" name="Stand. Genomic Sci.">
        <title>Genomic Encyclopedia of Bacterial and Archaeal Type Strains, Phase III: the genomes of soil and plant-associated and newly described type strains.</title>
        <authorList>
            <person name="Whitman W.B."/>
            <person name="Woyke T."/>
            <person name="Klenk H.P."/>
            <person name="Zhou Y."/>
            <person name="Lilburn T.G."/>
            <person name="Beck B.J."/>
            <person name="De Vos P."/>
            <person name="Vandamme P."/>
            <person name="Eisen J.A."/>
            <person name="Garrity G."/>
            <person name="Hugenholtz P."/>
            <person name="Kyrpides N.C."/>
        </authorList>
    </citation>
    <scope>NUCLEOTIDE SEQUENCE [LARGE SCALE GENOMIC DNA]</scope>
    <source>
        <strain evidence="3 4">A3</strain>
    </source>
</reference>
<keyword evidence="3" id="KW-0223">Dioxygenase</keyword>
<dbReference type="AlphaFoldDB" id="A0A4R2I9G3"/>
<dbReference type="CDD" id="cd02234">
    <property type="entry name" value="cupin_BLR7677-like"/>
    <property type="match status" value="1"/>
</dbReference>
<dbReference type="Gene3D" id="2.60.120.10">
    <property type="entry name" value="Jelly Rolls"/>
    <property type="match status" value="1"/>
</dbReference>
<proteinExistence type="predicted"/>
<dbReference type="PANTHER" id="PTHR38599">
    <property type="entry name" value="CUPIN DOMAIN PROTEIN (AFU_ORTHOLOGUE AFUA_3G13620)"/>
    <property type="match status" value="1"/>
</dbReference>
<protein>
    <submittedName>
        <fullName evidence="3">Quercetin dioxygenase-like cupin family protein</fullName>
    </submittedName>
</protein>
<dbReference type="Pfam" id="PF07883">
    <property type="entry name" value="Cupin_2"/>
    <property type="match status" value="1"/>
</dbReference>
<organism evidence="3 4">
    <name type="scientific">Dokdonella fugitiva</name>
    <dbReference type="NCBI Taxonomy" id="328517"/>
    <lineage>
        <taxon>Bacteria</taxon>
        <taxon>Pseudomonadati</taxon>
        <taxon>Pseudomonadota</taxon>
        <taxon>Gammaproteobacteria</taxon>
        <taxon>Lysobacterales</taxon>
        <taxon>Rhodanobacteraceae</taxon>
        <taxon>Dokdonella</taxon>
    </lineage>
</organism>